<reference evidence="2 3" key="1">
    <citation type="submission" date="2021-03" db="EMBL/GenBank/DDBJ databases">
        <title>Sequencing the genomes of 1000 actinobacteria strains.</title>
        <authorList>
            <person name="Klenk H.-P."/>
        </authorList>
    </citation>
    <scope>NUCLEOTIDE SEQUENCE [LARGE SCALE GENOMIC DNA]</scope>
    <source>
        <strain evidence="2 3">DSM 46670</strain>
    </source>
</reference>
<feature type="domain" description="AB hydrolase-1" evidence="1">
    <location>
        <begin position="6"/>
        <end position="273"/>
    </location>
</feature>
<evidence type="ECO:0000313" key="2">
    <source>
        <dbReference type="EMBL" id="MBP2330019.1"/>
    </source>
</evidence>
<gene>
    <name evidence="2" type="ORF">JOF56_010404</name>
</gene>
<dbReference type="InterPro" id="IPR052897">
    <property type="entry name" value="Sec-Metab_Biosynth_Hydrolase"/>
</dbReference>
<accession>A0ABS4U031</accession>
<dbReference type="RefSeq" id="WP_209646700.1">
    <property type="nucleotide sequence ID" value="NZ_JAGINW010000001.1"/>
</dbReference>
<dbReference type="SUPFAM" id="SSF53474">
    <property type="entry name" value="alpha/beta-Hydrolases"/>
    <property type="match status" value="1"/>
</dbReference>
<organism evidence="2 3">
    <name type="scientific">Kibdelosporangium banguiense</name>
    <dbReference type="NCBI Taxonomy" id="1365924"/>
    <lineage>
        <taxon>Bacteria</taxon>
        <taxon>Bacillati</taxon>
        <taxon>Actinomycetota</taxon>
        <taxon>Actinomycetes</taxon>
        <taxon>Pseudonocardiales</taxon>
        <taxon>Pseudonocardiaceae</taxon>
        <taxon>Kibdelosporangium</taxon>
    </lineage>
</organism>
<dbReference type="InterPro" id="IPR029058">
    <property type="entry name" value="AB_hydrolase_fold"/>
</dbReference>
<dbReference type="PANTHER" id="PTHR37017:SF11">
    <property type="entry name" value="ESTERASE_LIPASE_THIOESTERASE DOMAIN-CONTAINING PROTEIN"/>
    <property type="match status" value="1"/>
</dbReference>
<dbReference type="InterPro" id="IPR000073">
    <property type="entry name" value="AB_hydrolase_1"/>
</dbReference>
<dbReference type="PANTHER" id="PTHR37017">
    <property type="entry name" value="AB HYDROLASE-1 DOMAIN-CONTAINING PROTEIN-RELATED"/>
    <property type="match status" value="1"/>
</dbReference>
<dbReference type="Pfam" id="PF12697">
    <property type="entry name" value="Abhydrolase_6"/>
    <property type="match status" value="1"/>
</dbReference>
<proteinExistence type="predicted"/>
<keyword evidence="3" id="KW-1185">Reference proteome</keyword>
<dbReference type="Gene3D" id="3.40.50.1820">
    <property type="entry name" value="alpha/beta hydrolase"/>
    <property type="match status" value="1"/>
</dbReference>
<dbReference type="EMBL" id="JAGINW010000001">
    <property type="protein sequence ID" value="MBP2330019.1"/>
    <property type="molecule type" value="Genomic_DNA"/>
</dbReference>
<evidence type="ECO:0000259" key="1">
    <source>
        <dbReference type="Pfam" id="PF12697"/>
    </source>
</evidence>
<name>A0ABS4U031_9PSEU</name>
<protein>
    <submittedName>
        <fullName evidence="2">Pimeloyl-ACP methyl ester carboxylesterase</fullName>
    </submittedName>
</protein>
<comment type="caution">
    <text evidence="2">The sequence shown here is derived from an EMBL/GenBank/DDBJ whole genome shotgun (WGS) entry which is preliminary data.</text>
</comment>
<dbReference type="Proteomes" id="UP001519332">
    <property type="component" value="Unassembled WGS sequence"/>
</dbReference>
<sequence>MVPTYVFVHGSAGNAGIWAAMQREMALRGHRTLAVDLPGRGAGFSMAYQTQDLAAFAAEPSPLAGVTGPETVQSVVDVVRRVHEHGPVILVGHSLGGLAITGAGNEVPDLIDHIVYIAAHIPVTKPAAGYLSAPEWGTSELFPATKPIIMGNPAELGYIRLNWRTTDRAVIERLKSALGVPDDELFVQILNGMQPDEVFWQTNPTFAFTAGKDTWGRIPRTYIRLTEDRSMPPAVQDMYIKEADALTPDNPFEVYSASGGHGTFLGRTEEVAAILSTFDRSPSVIHKG</sequence>
<evidence type="ECO:0000313" key="3">
    <source>
        <dbReference type="Proteomes" id="UP001519332"/>
    </source>
</evidence>